<dbReference type="Gene3D" id="1.10.489.10">
    <property type="entry name" value="Chloroperoxidase-like"/>
    <property type="match status" value="2"/>
</dbReference>
<dbReference type="SUPFAM" id="SSF47571">
    <property type="entry name" value="Cloroperoxidase"/>
    <property type="match status" value="1"/>
</dbReference>
<evidence type="ECO:0000256" key="8">
    <source>
        <dbReference type="SAM" id="SignalP"/>
    </source>
</evidence>
<evidence type="ECO:0000313" key="10">
    <source>
        <dbReference type="EMBL" id="KUJ21101.1"/>
    </source>
</evidence>
<dbReference type="Proteomes" id="UP000070700">
    <property type="component" value="Unassembled WGS sequence"/>
</dbReference>
<evidence type="ECO:0000313" key="11">
    <source>
        <dbReference type="Proteomes" id="UP000070700"/>
    </source>
</evidence>
<dbReference type="GO" id="GO:0046872">
    <property type="term" value="F:metal ion binding"/>
    <property type="evidence" value="ECO:0007669"/>
    <property type="project" value="UniProtKB-KW"/>
</dbReference>
<reference evidence="10 11" key="1">
    <citation type="submission" date="2015-10" db="EMBL/GenBank/DDBJ databases">
        <title>Full genome of DAOMC 229536 Phialocephala scopiformis, a fungal endophyte of spruce producing the potent anti-insectan compound rugulosin.</title>
        <authorList>
            <consortium name="DOE Joint Genome Institute"/>
            <person name="Walker A.K."/>
            <person name="Frasz S.L."/>
            <person name="Seifert K.A."/>
            <person name="Miller J.D."/>
            <person name="Mondo S.J."/>
            <person name="Labutti K."/>
            <person name="Lipzen A."/>
            <person name="Dockter R."/>
            <person name="Kennedy M."/>
            <person name="Grigoriev I.V."/>
            <person name="Spatafora J.W."/>
        </authorList>
    </citation>
    <scope>NUCLEOTIDE SEQUENCE [LARGE SCALE GENOMIC DNA]</scope>
    <source>
        <strain evidence="10 11">CBS 120377</strain>
    </source>
</reference>
<dbReference type="Pfam" id="PF01328">
    <property type="entry name" value="Peroxidase_2"/>
    <property type="match status" value="1"/>
</dbReference>
<keyword evidence="8" id="KW-0732">Signal</keyword>
<accession>A0A194XLT7</accession>
<evidence type="ECO:0000256" key="1">
    <source>
        <dbReference type="ARBA" id="ARBA00001970"/>
    </source>
</evidence>
<comment type="cofactor">
    <cofactor evidence="1">
        <name>heme b</name>
        <dbReference type="ChEBI" id="CHEBI:60344"/>
    </cofactor>
</comment>
<dbReference type="AlphaFoldDB" id="A0A194XLT7"/>
<dbReference type="InterPro" id="IPR036851">
    <property type="entry name" value="Chloroperoxidase-like_sf"/>
</dbReference>
<organism evidence="10 11">
    <name type="scientific">Mollisia scopiformis</name>
    <name type="common">Conifer needle endophyte fungus</name>
    <name type="synonym">Phialocephala scopiformis</name>
    <dbReference type="NCBI Taxonomy" id="149040"/>
    <lineage>
        <taxon>Eukaryota</taxon>
        <taxon>Fungi</taxon>
        <taxon>Dikarya</taxon>
        <taxon>Ascomycota</taxon>
        <taxon>Pezizomycotina</taxon>
        <taxon>Leotiomycetes</taxon>
        <taxon>Helotiales</taxon>
        <taxon>Mollisiaceae</taxon>
        <taxon>Mollisia</taxon>
    </lineage>
</organism>
<dbReference type="GO" id="GO:0004601">
    <property type="term" value="F:peroxidase activity"/>
    <property type="evidence" value="ECO:0007669"/>
    <property type="project" value="UniProtKB-KW"/>
</dbReference>
<evidence type="ECO:0000256" key="7">
    <source>
        <dbReference type="ARBA" id="ARBA00025795"/>
    </source>
</evidence>
<protein>
    <submittedName>
        <fullName evidence="10">Putative aromatic peroxygenase</fullName>
    </submittedName>
</protein>
<keyword evidence="4" id="KW-0479">Metal-binding</keyword>
<keyword evidence="2" id="KW-0575">Peroxidase</keyword>
<dbReference type="PANTHER" id="PTHR33577">
    <property type="entry name" value="STERIGMATOCYSTIN BIOSYNTHESIS PEROXIDASE STCC-RELATED"/>
    <property type="match status" value="1"/>
</dbReference>
<dbReference type="InterPro" id="IPR000028">
    <property type="entry name" value="Chloroperoxidase"/>
</dbReference>
<evidence type="ECO:0000256" key="6">
    <source>
        <dbReference type="ARBA" id="ARBA00023004"/>
    </source>
</evidence>
<comment type="similarity">
    <text evidence="7">Belongs to the chloroperoxidase family.</text>
</comment>
<dbReference type="PANTHER" id="PTHR33577:SF1">
    <property type="entry name" value="HEME HALOPEROXIDASE FAMILY PROFILE DOMAIN-CONTAINING PROTEIN"/>
    <property type="match status" value="1"/>
</dbReference>
<feature type="chain" id="PRO_5008268434" evidence="8">
    <location>
        <begin position="20"/>
        <end position="406"/>
    </location>
</feature>
<dbReference type="KEGG" id="psco:LY89DRAFT_705025"/>
<keyword evidence="5" id="KW-0560">Oxidoreductase</keyword>
<dbReference type="InParanoid" id="A0A194XLT7"/>
<dbReference type="OrthoDB" id="407298at2759"/>
<keyword evidence="6" id="KW-0408">Iron</keyword>
<name>A0A194XLT7_MOLSC</name>
<proteinExistence type="inferred from homology"/>
<evidence type="ECO:0000256" key="5">
    <source>
        <dbReference type="ARBA" id="ARBA00023002"/>
    </source>
</evidence>
<evidence type="ECO:0000256" key="3">
    <source>
        <dbReference type="ARBA" id="ARBA00022617"/>
    </source>
</evidence>
<dbReference type="RefSeq" id="XP_018075456.1">
    <property type="nucleotide sequence ID" value="XM_018217422.1"/>
</dbReference>
<evidence type="ECO:0000256" key="4">
    <source>
        <dbReference type="ARBA" id="ARBA00022723"/>
    </source>
</evidence>
<dbReference type="PROSITE" id="PS51405">
    <property type="entry name" value="HEME_HALOPEROXIDASE"/>
    <property type="match status" value="1"/>
</dbReference>
<evidence type="ECO:0000256" key="2">
    <source>
        <dbReference type="ARBA" id="ARBA00022559"/>
    </source>
</evidence>
<feature type="domain" description="Heme haloperoxidase family profile" evidence="9">
    <location>
        <begin position="60"/>
        <end position="287"/>
    </location>
</feature>
<feature type="signal peptide" evidence="8">
    <location>
        <begin position="1"/>
        <end position="19"/>
    </location>
</feature>
<dbReference type="EMBL" id="KQ947408">
    <property type="protein sequence ID" value="KUJ21101.1"/>
    <property type="molecule type" value="Genomic_DNA"/>
</dbReference>
<sequence length="406" mass="43120">MKSFLLYTALAAFPLTVSGFPRVAQEAALQLSRSVGAVPRSNGKRAVMFDPAAQLVDVTGAHAFTPPDFDAGDQRGPCPGLNALANHNYLPHDGVAAWIDIFNQTVSVYGLGEDIAAFLAVYGAIFDGSIVSLDPGYSIGGPTSLDENILEGLGILGTPQGLSGSHNKYESDASSCRYDLYTGGNDYKLISLNMFLKSVNENPQFFYAPFAGVIASTGGFSFPPRMMSNKSAEYPDNGILDKEVLKSFFSISGPDDDLTYTYGHEQIPANFYRRAIGNEYIFAEFLEDTAMFASYFPEMISIGGNTGTVDSYAAIDLGNLTGGVYEATTLLEGNNLACFVFESLLAAAPDVLKGGYSDPSGPMSTLLDNVNTLIGNYACPTIESLNEGQFADYPGAQTTSTGGGIL</sequence>
<dbReference type="GeneID" id="28827148"/>
<keyword evidence="3" id="KW-0349">Heme</keyword>
<evidence type="ECO:0000259" key="9">
    <source>
        <dbReference type="PROSITE" id="PS51405"/>
    </source>
</evidence>
<gene>
    <name evidence="10" type="ORF">LY89DRAFT_705025</name>
</gene>
<keyword evidence="11" id="KW-1185">Reference proteome</keyword>